<evidence type="ECO:0000256" key="1">
    <source>
        <dbReference type="SAM" id="MobiDB-lite"/>
    </source>
</evidence>
<dbReference type="SUPFAM" id="SSF53756">
    <property type="entry name" value="UDP-Glycosyltransferase/glycogen phosphorylase"/>
    <property type="match status" value="2"/>
</dbReference>
<dbReference type="InterPro" id="IPR001296">
    <property type="entry name" value="Glyco_trans_1"/>
</dbReference>
<feature type="compositionally biased region" description="Basic and acidic residues" evidence="1">
    <location>
        <begin position="342"/>
        <end position="354"/>
    </location>
</feature>
<feature type="region of interest" description="Disordered" evidence="1">
    <location>
        <begin position="242"/>
        <end position="270"/>
    </location>
</feature>
<keyword evidence="4" id="KW-1185">Reference proteome</keyword>
<dbReference type="RefSeq" id="WP_131553201.1">
    <property type="nucleotide sequence ID" value="NZ_SJSK01000002.1"/>
</dbReference>
<proteinExistence type="predicted"/>
<reference evidence="3 4" key="1">
    <citation type="submission" date="2019-02" db="EMBL/GenBank/DDBJ databases">
        <title>Pedobacter sp. RP-1-13 sp. nov., isolated from Arctic soil.</title>
        <authorList>
            <person name="Dahal R.H."/>
        </authorList>
    </citation>
    <scope>NUCLEOTIDE SEQUENCE [LARGE SCALE GENOMIC DNA]</scope>
    <source>
        <strain evidence="3 4">RP-1-13</strain>
    </source>
</reference>
<gene>
    <name evidence="3" type="ORF">EZ428_11075</name>
</gene>
<evidence type="ECO:0000259" key="2">
    <source>
        <dbReference type="Pfam" id="PF00534"/>
    </source>
</evidence>
<dbReference type="OrthoDB" id="9790710at2"/>
<dbReference type="Pfam" id="PF00534">
    <property type="entry name" value="Glycos_transf_1"/>
    <property type="match status" value="1"/>
</dbReference>
<dbReference type="PANTHER" id="PTHR45947:SF3">
    <property type="entry name" value="SULFOQUINOVOSYL TRANSFERASE SQD2"/>
    <property type="match status" value="1"/>
</dbReference>
<dbReference type="Proteomes" id="UP000292884">
    <property type="component" value="Unassembled WGS sequence"/>
</dbReference>
<evidence type="ECO:0000313" key="3">
    <source>
        <dbReference type="EMBL" id="TCC92261.1"/>
    </source>
</evidence>
<dbReference type="InterPro" id="IPR050194">
    <property type="entry name" value="Glycosyltransferase_grp1"/>
</dbReference>
<dbReference type="CDD" id="cd03801">
    <property type="entry name" value="GT4_PimA-like"/>
    <property type="match status" value="1"/>
</dbReference>
<dbReference type="Gene3D" id="3.40.50.2000">
    <property type="entry name" value="Glycogen Phosphorylase B"/>
    <property type="match status" value="3"/>
</dbReference>
<dbReference type="GO" id="GO:0016757">
    <property type="term" value="F:glycosyltransferase activity"/>
    <property type="evidence" value="ECO:0007669"/>
    <property type="project" value="InterPro"/>
</dbReference>
<name>A0A4R0MY70_9SPHI</name>
<feature type="domain" description="Glycosyl transferase family 1" evidence="2">
    <location>
        <begin position="349"/>
        <end position="461"/>
    </location>
</feature>
<dbReference type="AlphaFoldDB" id="A0A4R0MY70"/>
<protein>
    <submittedName>
        <fullName evidence="3">Glycosyltransferase</fullName>
    </submittedName>
</protein>
<comment type="caution">
    <text evidence="3">The sequence shown here is derived from an EMBL/GenBank/DDBJ whole genome shotgun (WGS) entry which is preliminary data.</text>
</comment>
<dbReference type="PANTHER" id="PTHR45947">
    <property type="entry name" value="SULFOQUINOVOSYL TRANSFERASE SQD2"/>
    <property type="match status" value="1"/>
</dbReference>
<feature type="compositionally biased region" description="Basic and acidic residues" evidence="1">
    <location>
        <begin position="249"/>
        <end position="269"/>
    </location>
</feature>
<feature type="region of interest" description="Disordered" evidence="1">
    <location>
        <begin position="342"/>
        <end position="361"/>
    </location>
</feature>
<evidence type="ECO:0000313" key="4">
    <source>
        <dbReference type="Proteomes" id="UP000292884"/>
    </source>
</evidence>
<dbReference type="EMBL" id="SJSK01000002">
    <property type="protein sequence ID" value="TCC92261.1"/>
    <property type="molecule type" value="Genomic_DNA"/>
</dbReference>
<sequence>MKSLAIIVTHPIQYYVPLFKLLNKYCELKVFYTWGVKGAAAKYDPGFNKTVAWDVPLLEGYAYEFLTNTAKDPGSHHYNGIVNPELIETVHTFKPDVILVYGWAYKSHLAALRHFKGKTPIWFRGDSTLLDERKGFKQILRGLFLKWVYSHVDLAFYVGSANKKYFKKFGMQERQLIFTPHAIDNERFAEDRGDEAHQIRASFNIKNDDVLILFAGKLERKKNPELLLEAFIELDSSVVDRPSSLDQQEEQKEESLMTKEQGSKNKEQLDTSLAHRLSTLAEQKKKREKHPELHLLFVGNGELEEELKAKSRKQKEKLEKSFDFLPAGQIGAQDDKLEVDQGDSVKTKNEKSRLPDGQGKTNIHFMDFQNQTQMPAVYQACDLFCLPSHGPGETWGLAVNEAMACKKAALVADKVGCAQDLVAQETGLIFKSNDIDDLKQKLIALTSDKNNLSEIGKSAQQHIQNWSFKEQLKAILNQLNG</sequence>
<organism evidence="3 4">
    <name type="scientific">Pedobacter frigiditerrae</name>
    <dbReference type="NCBI Taxonomy" id="2530452"/>
    <lineage>
        <taxon>Bacteria</taxon>
        <taxon>Pseudomonadati</taxon>
        <taxon>Bacteroidota</taxon>
        <taxon>Sphingobacteriia</taxon>
        <taxon>Sphingobacteriales</taxon>
        <taxon>Sphingobacteriaceae</taxon>
        <taxon>Pedobacter</taxon>
    </lineage>
</organism>
<accession>A0A4R0MY70</accession>
<keyword evidence="3" id="KW-0808">Transferase</keyword>